<evidence type="ECO:0000259" key="2">
    <source>
        <dbReference type="Pfam" id="PF00561"/>
    </source>
</evidence>
<evidence type="ECO:0000313" key="7">
    <source>
        <dbReference type="Proteomes" id="UP000285820"/>
    </source>
</evidence>
<keyword evidence="1" id="KW-0472">Membrane</keyword>
<proteinExistence type="predicted"/>
<organism evidence="4 6">
    <name type="scientific">Roseburia inulinivorans</name>
    <dbReference type="NCBI Taxonomy" id="360807"/>
    <lineage>
        <taxon>Bacteria</taxon>
        <taxon>Bacillati</taxon>
        <taxon>Bacillota</taxon>
        <taxon>Clostridia</taxon>
        <taxon>Lachnospirales</taxon>
        <taxon>Lachnospiraceae</taxon>
        <taxon>Roseburia</taxon>
    </lineage>
</organism>
<evidence type="ECO:0000313" key="4">
    <source>
        <dbReference type="EMBL" id="RHD04228.1"/>
    </source>
</evidence>
<name>A0A396AJR7_9FIRM</name>
<evidence type="ECO:0000313" key="6">
    <source>
        <dbReference type="Proteomes" id="UP000266391"/>
    </source>
</evidence>
<accession>A0A396AJR7</accession>
<reference evidence="6 7" key="1">
    <citation type="submission" date="2018-08" db="EMBL/GenBank/DDBJ databases">
        <title>A genome reference for cultivated species of the human gut microbiota.</title>
        <authorList>
            <person name="Zou Y."/>
            <person name="Xue W."/>
            <person name="Luo G."/>
        </authorList>
    </citation>
    <scope>NUCLEOTIDE SEQUENCE [LARGE SCALE GENOMIC DNA]</scope>
    <source>
        <strain evidence="3 7">AF24-4</strain>
        <strain evidence="5 8">AM27-11</strain>
        <strain evidence="4 6">AM32-8LB</strain>
    </source>
</reference>
<gene>
    <name evidence="5" type="ORF">DW707_02515</name>
    <name evidence="4" type="ORF">DW813_05970</name>
    <name evidence="3" type="ORF">DWY29_09815</name>
</gene>
<dbReference type="InterPro" id="IPR052920">
    <property type="entry name" value="DNA-binding_regulatory"/>
</dbReference>
<dbReference type="Proteomes" id="UP000266391">
    <property type="component" value="Unassembled WGS sequence"/>
</dbReference>
<evidence type="ECO:0000313" key="3">
    <source>
        <dbReference type="EMBL" id="RGR67656.1"/>
    </source>
</evidence>
<dbReference type="Gene3D" id="3.40.50.1820">
    <property type="entry name" value="alpha/beta hydrolase"/>
    <property type="match status" value="1"/>
</dbReference>
<keyword evidence="4" id="KW-0378">Hydrolase</keyword>
<dbReference type="InterPro" id="IPR000073">
    <property type="entry name" value="AB_hydrolase_1"/>
</dbReference>
<comment type="caution">
    <text evidence="4">The sequence shown here is derived from an EMBL/GenBank/DDBJ whole genome shotgun (WGS) entry which is preliminary data.</text>
</comment>
<dbReference type="InterPro" id="IPR029058">
    <property type="entry name" value="AB_hydrolase_fold"/>
</dbReference>
<dbReference type="GO" id="GO:0016787">
    <property type="term" value="F:hydrolase activity"/>
    <property type="evidence" value="ECO:0007669"/>
    <property type="project" value="UniProtKB-KW"/>
</dbReference>
<evidence type="ECO:0000313" key="8">
    <source>
        <dbReference type="Proteomes" id="UP000286271"/>
    </source>
</evidence>
<dbReference type="PANTHER" id="PTHR43358">
    <property type="entry name" value="ALPHA/BETA-HYDROLASE"/>
    <property type="match status" value="1"/>
</dbReference>
<protein>
    <submittedName>
        <fullName evidence="4">Alpha/beta fold hydrolase</fullName>
    </submittedName>
</protein>
<sequence>MKKWTKILLIIVIVILLLFVGMSYFIGTQVFMGSTQLVTCEDTSKVKDSFWERYNMDYDVFCSTYTIEKVEITSTFDEHMIPADYIYALGEEGDKNNPTVILVHGLGGNRYTNYPLAEMFLQKGYNVLTYDQRSSNENTAQYTTFGYWEKYDLIDYIDYVYSHAPEQVIGIWGTSFGGATAGLAMGDKDVENKVDFLILDCPVSDMKWMVEEEMRKMDIGLPISYMTFCGNIINKMELGFSYDDANVCDKIADIEIPVLVINSEADTLTPQFMGQEIYDSIQNEEIKMIWTVTDSEHTEIWLDHNQEYREKVQELLNFTK</sequence>
<feature type="transmembrane region" description="Helical" evidence="1">
    <location>
        <begin position="7"/>
        <end position="26"/>
    </location>
</feature>
<feature type="domain" description="AB hydrolase-1" evidence="2">
    <location>
        <begin position="98"/>
        <end position="215"/>
    </location>
</feature>
<evidence type="ECO:0000313" key="5">
    <source>
        <dbReference type="EMBL" id="RHF00097.1"/>
    </source>
</evidence>
<dbReference type="AlphaFoldDB" id="A0A396AJR7"/>
<dbReference type="SUPFAM" id="SSF53474">
    <property type="entry name" value="alpha/beta-Hydrolases"/>
    <property type="match status" value="1"/>
</dbReference>
<dbReference type="EMBL" id="QSIQ01000007">
    <property type="protein sequence ID" value="RHD04228.1"/>
    <property type="molecule type" value="Genomic_DNA"/>
</dbReference>
<dbReference type="RefSeq" id="WP_007884191.1">
    <property type="nucleotide sequence ID" value="NZ_CAKZTK010000057.1"/>
</dbReference>
<dbReference type="GeneID" id="75161192"/>
<keyword evidence="1" id="KW-1133">Transmembrane helix</keyword>
<keyword evidence="1" id="KW-0812">Transmembrane</keyword>
<dbReference type="Proteomes" id="UP000286271">
    <property type="component" value="Unassembled WGS sequence"/>
</dbReference>
<dbReference type="EMBL" id="QRUN01000013">
    <property type="protein sequence ID" value="RGR67656.1"/>
    <property type="molecule type" value="Genomic_DNA"/>
</dbReference>
<dbReference type="EMBL" id="QSKW01000002">
    <property type="protein sequence ID" value="RHF00097.1"/>
    <property type="molecule type" value="Genomic_DNA"/>
</dbReference>
<dbReference type="Pfam" id="PF00561">
    <property type="entry name" value="Abhydrolase_1"/>
    <property type="match status" value="1"/>
</dbReference>
<dbReference type="Proteomes" id="UP000285820">
    <property type="component" value="Unassembled WGS sequence"/>
</dbReference>
<evidence type="ECO:0000256" key="1">
    <source>
        <dbReference type="SAM" id="Phobius"/>
    </source>
</evidence>
<dbReference type="PANTHER" id="PTHR43358:SF4">
    <property type="entry name" value="ALPHA_BETA HYDROLASE FOLD-1 DOMAIN-CONTAINING PROTEIN"/>
    <property type="match status" value="1"/>
</dbReference>